<comment type="caution">
    <text evidence="2">The sequence shown here is derived from an EMBL/GenBank/DDBJ whole genome shotgun (WGS) entry which is preliminary data.</text>
</comment>
<name>A0A7W7P123_PSENT</name>
<feature type="region of interest" description="Disordered" evidence="1">
    <location>
        <begin position="19"/>
        <end position="86"/>
    </location>
</feature>
<accession>A0A7W7P123</accession>
<feature type="compositionally biased region" description="Basic and acidic residues" evidence="1">
    <location>
        <begin position="53"/>
        <end position="63"/>
    </location>
</feature>
<organism evidence="2 3">
    <name type="scientific">Pseudomonas nitroreducens</name>
    <dbReference type="NCBI Taxonomy" id="46680"/>
    <lineage>
        <taxon>Bacteria</taxon>
        <taxon>Pseudomonadati</taxon>
        <taxon>Pseudomonadota</taxon>
        <taxon>Gammaproteobacteria</taxon>
        <taxon>Pseudomonadales</taxon>
        <taxon>Pseudomonadaceae</taxon>
        <taxon>Pseudomonas</taxon>
    </lineage>
</organism>
<evidence type="ECO:0000313" key="3">
    <source>
        <dbReference type="Proteomes" id="UP000566995"/>
    </source>
</evidence>
<proteinExistence type="predicted"/>
<protein>
    <submittedName>
        <fullName evidence="2">Uncharacterized protein</fullName>
    </submittedName>
</protein>
<gene>
    <name evidence="2" type="ORF">HNP46_001727</name>
</gene>
<dbReference type="EMBL" id="JACHLI010000005">
    <property type="protein sequence ID" value="MBB4862882.1"/>
    <property type="molecule type" value="Genomic_DNA"/>
</dbReference>
<dbReference type="AlphaFoldDB" id="A0A7W7P123"/>
<evidence type="ECO:0000313" key="2">
    <source>
        <dbReference type="EMBL" id="MBB4862882.1"/>
    </source>
</evidence>
<dbReference type="Proteomes" id="UP000566995">
    <property type="component" value="Unassembled WGS sequence"/>
</dbReference>
<reference evidence="2 3" key="1">
    <citation type="submission" date="2020-08" db="EMBL/GenBank/DDBJ databases">
        <title>Functional genomics of gut bacteria from endangered species of beetles.</title>
        <authorList>
            <person name="Carlos-Shanley C."/>
        </authorList>
    </citation>
    <scope>NUCLEOTIDE SEQUENCE [LARGE SCALE GENOMIC DNA]</scope>
    <source>
        <strain evidence="2 3">S00179</strain>
    </source>
</reference>
<evidence type="ECO:0000256" key="1">
    <source>
        <dbReference type="SAM" id="MobiDB-lite"/>
    </source>
</evidence>
<sequence length="86" mass="9609">MDRFSCLVVVAMLEAFASRQGNPQANPPALSRSHLFPASGSFNEPFPDTGSAENRHSSPRDWRLPATLSLTRDRSRRRRATIKEPS</sequence>